<feature type="signal peptide" evidence="1">
    <location>
        <begin position="1"/>
        <end position="33"/>
    </location>
</feature>
<evidence type="ECO:0000256" key="1">
    <source>
        <dbReference type="SAM" id="SignalP"/>
    </source>
</evidence>
<protein>
    <submittedName>
        <fullName evidence="2">DUF2125 domain-containing protein</fullName>
    </submittedName>
</protein>
<evidence type="ECO:0000313" key="2">
    <source>
        <dbReference type="EMBL" id="MBL4915774.1"/>
    </source>
</evidence>
<evidence type="ECO:0000313" key="3">
    <source>
        <dbReference type="Proteomes" id="UP000648908"/>
    </source>
</evidence>
<accession>A0A8K0V4P8</accession>
<keyword evidence="3" id="KW-1185">Reference proteome</keyword>
<dbReference type="EMBL" id="JAESVN010000001">
    <property type="protein sequence ID" value="MBL4915774.1"/>
    <property type="molecule type" value="Genomic_DNA"/>
</dbReference>
<dbReference type="RefSeq" id="WP_202686348.1">
    <property type="nucleotide sequence ID" value="NZ_JAESVN010000001.1"/>
</dbReference>
<dbReference type="Proteomes" id="UP000648908">
    <property type="component" value="Unassembled WGS sequence"/>
</dbReference>
<keyword evidence="1" id="KW-0732">Signal</keyword>
<comment type="caution">
    <text evidence="2">The sequence shown here is derived from an EMBL/GenBank/DDBJ whole genome shotgun (WGS) entry which is preliminary data.</text>
</comment>
<proteinExistence type="predicted"/>
<reference evidence="2" key="1">
    <citation type="submission" date="2021-01" db="EMBL/GenBank/DDBJ databases">
        <title>Tabrizicola alba sp. nov. a motile alkaliphilic bacterium isolated from a soda lake.</title>
        <authorList>
            <person name="Szuroczki S."/>
            <person name="Abbaszade G."/>
            <person name="Schumann P."/>
            <person name="Toth E."/>
        </authorList>
    </citation>
    <scope>NUCLEOTIDE SEQUENCE</scope>
    <source>
        <strain evidence="2">DMG-N-6</strain>
    </source>
</reference>
<dbReference type="Pfam" id="PF09898">
    <property type="entry name" value="DUF2125"/>
    <property type="match status" value="1"/>
</dbReference>
<feature type="chain" id="PRO_5035473858" evidence="1">
    <location>
        <begin position="34"/>
        <end position="525"/>
    </location>
</feature>
<gene>
    <name evidence="2" type="ORF">JL811_00950</name>
</gene>
<dbReference type="InterPro" id="IPR018666">
    <property type="entry name" value="DUF2125"/>
</dbReference>
<sequence length="525" mass="54749">MPRSACVPVSSAAPLLAPFLALALIGLPATARADLTADQVWQNWQDLAAVSGQTLRPGQTSREGGDLILSDVAISVISPEASASGVIPRIEMRETGNGSVTVTLSDRYAMQLDLTPEAGKRVSTTLEIDQTGATLIASGEPAEISYEFLADDLEIAGRDLVIDGEPNPTEWTMVLAGFRQGYDVTPGDPMKVASSSATQSMELSVRSPEIPGEGGPYALDLHLDGLDGTANATLPVLPDPQNATPGAFTAAGGAVSFEMTHQGASLVMGGTDRDGQRSEYRVETDSGHIRNALDARRMTYDLGIGQSTIRMDDARFAAVGGGEPLPPITLTLENAGLQFDLPAASTDSAEDFALALRVEGLAPPDELWAMVDPEETLPRDPATVVLDLGGRMRTLADPLDPEAMAAVEGPPAEFEQLDIRELRLGLAGAELTANGGMTFDNSQPPMLGGLAPVPQGNLSLSLTGATALMGKLMELGLLDPSAAIGFGMATAMYARPGEGEDSFVTEIESRPDGVFANGVPLPFGP</sequence>
<dbReference type="AlphaFoldDB" id="A0A8K0V4P8"/>
<organism evidence="2 3">
    <name type="scientific">Szabonella alba</name>
    <dbReference type="NCBI Taxonomy" id="2804194"/>
    <lineage>
        <taxon>Bacteria</taxon>
        <taxon>Pseudomonadati</taxon>
        <taxon>Pseudomonadota</taxon>
        <taxon>Alphaproteobacteria</taxon>
        <taxon>Rhodobacterales</taxon>
        <taxon>Paracoccaceae</taxon>
        <taxon>Szabonella</taxon>
    </lineage>
</organism>
<name>A0A8K0V4P8_9RHOB</name>